<evidence type="ECO:0000256" key="4">
    <source>
        <dbReference type="ARBA" id="ARBA00023012"/>
    </source>
</evidence>
<dbReference type="GO" id="GO:0006355">
    <property type="term" value="P:regulation of DNA-templated transcription"/>
    <property type="evidence" value="ECO:0007669"/>
    <property type="project" value="InterPro"/>
</dbReference>
<feature type="modified residue" description="4-aspartylphosphate" evidence="8">
    <location>
        <position position="60"/>
    </location>
</feature>
<dbReference type="PANTHER" id="PTHR32071">
    <property type="entry name" value="TRANSCRIPTIONAL REGULATORY PROTEIN"/>
    <property type="match status" value="1"/>
</dbReference>
<dbReference type="InterPro" id="IPR002078">
    <property type="entry name" value="Sigma_54_int"/>
</dbReference>
<dbReference type="Pfam" id="PF00072">
    <property type="entry name" value="Response_reg"/>
    <property type="match status" value="1"/>
</dbReference>
<dbReference type="CDD" id="cd17550">
    <property type="entry name" value="REC_NtrX-like"/>
    <property type="match status" value="1"/>
</dbReference>
<dbReference type="FunFam" id="3.40.50.300:FF:000006">
    <property type="entry name" value="DNA-binding transcriptional regulator NtrC"/>
    <property type="match status" value="1"/>
</dbReference>
<sequence length="459" mass="52151">MENQLDKSRPLALIVDDEESIRNTLADVLDDEGWDTKLAANGYEGVDRFKKASPDLVFLDVWMPNLDGIQTLQILKELNHQTPVVVMSGHGTIDTAVRATRIGAFEYLEKPLSLEKILPLLEHANKLRKAHSRTSQLVEATEMIGRSEGLMQIKRQINMVAPRNAWILITGENGTGKEVVARNVHARSTRCNEAFIAVNCAAIPEELIESELFGHQKGAFTNAIASKQGKFELANNGTLFLDEIGDMSLKTQAKILRILQEQKFERVGGVEAIEVDVRVIAATNKNLKEEIEKGQFREDLYYRLNVIPFELPPLRDRGDDISDLCDYFFQQFSLELAEPQKRLSDDAYLMLKQYRWPGNIRELKNMLERICIMIPDEVIRVEHLKGLLPVDDEPRPTPTLNAQAATLKQAKTDFERAFILDKLEENQWNVTKTAEAIGVERSNLHRKLKVFKIDPKQRG</sequence>
<evidence type="ECO:0000256" key="5">
    <source>
        <dbReference type="ARBA" id="ARBA00023015"/>
    </source>
</evidence>
<evidence type="ECO:0000256" key="7">
    <source>
        <dbReference type="ARBA" id="ARBA00023163"/>
    </source>
</evidence>
<evidence type="ECO:0000259" key="9">
    <source>
        <dbReference type="PROSITE" id="PS50045"/>
    </source>
</evidence>
<dbReference type="AlphaFoldDB" id="A0A1Y6B4Y2"/>
<dbReference type="FunFam" id="3.40.50.2300:FF:000018">
    <property type="entry name" value="DNA-binding transcriptional regulator NtrC"/>
    <property type="match status" value="1"/>
</dbReference>
<name>A0A1Y6B4Y2_9BACT</name>
<keyword evidence="5" id="KW-0805">Transcription regulation</keyword>
<dbReference type="SMART" id="SM00382">
    <property type="entry name" value="AAA"/>
    <property type="match status" value="1"/>
</dbReference>
<dbReference type="PROSITE" id="PS00688">
    <property type="entry name" value="SIGMA54_INTERACT_3"/>
    <property type="match status" value="1"/>
</dbReference>
<dbReference type="Proteomes" id="UP000192907">
    <property type="component" value="Unassembled WGS sequence"/>
</dbReference>
<dbReference type="InterPro" id="IPR025943">
    <property type="entry name" value="Sigma_54_int_dom_ATP-bd_2"/>
</dbReference>
<feature type="domain" description="Response regulatory" evidence="10">
    <location>
        <begin position="11"/>
        <end position="125"/>
    </location>
</feature>
<dbReference type="PROSITE" id="PS50045">
    <property type="entry name" value="SIGMA54_INTERACT_4"/>
    <property type="match status" value="1"/>
</dbReference>
<dbReference type="Gene3D" id="1.10.10.60">
    <property type="entry name" value="Homeodomain-like"/>
    <property type="match status" value="1"/>
</dbReference>
<dbReference type="Gene3D" id="3.40.50.300">
    <property type="entry name" value="P-loop containing nucleotide triphosphate hydrolases"/>
    <property type="match status" value="1"/>
</dbReference>
<dbReference type="RefSeq" id="WP_132314773.1">
    <property type="nucleotide sequence ID" value="NZ_FWZT01000001.1"/>
</dbReference>
<dbReference type="Gene3D" id="3.40.50.2300">
    <property type="match status" value="1"/>
</dbReference>
<keyword evidence="2" id="KW-0547">Nucleotide-binding</keyword>
<dbReference type="InterPro" id="IPR002197">
    <property type="entry name" value="HTH_Fis"/>
</dbReference>
<evidence type="ECO:0000259" key="10">
    <source>
        <dbReference type="PROSITE" id="PS50110"/>
    </source>
</evidence>
<dbReference type="InterPro" id="IPR001789">
    <property type="entry name" value="Sig_transdc_resp-reg_receiver"/>
</dbReference>
<keyword evidence="4" id="KW-0902">Two-component regulatory system</keyword>
<evidence type="ECO:0000256" key="6">
    <source>
        <dbReference type="ARBA" id="ARBA00023125"/>
    </source>
</evidence>
<evidence type="ECO:0000313" key="12">
    <source>
        <dbReference type="Proteomes" id="UP000192907"/>
    </source>
</evidence>
<dbReference type="Gene3D" id="1.10.8.60">
    <property type="match status" value="1"/>
</dbReference>
<keyword evidence="12" id="KW-1185">Reference proteome</keyword>
<dbReference type="SMART" id="SM00448">
    <property type="entry name" value="REC"/>
    <property type="match status" value="1"/>
</dbReference>
<keyword evidence="6" id="KW-0238">DNA-binding</keyword>
<evidence type="ECO:0000313" key="11">
    <source>
        <dbReference type="EMBL" id="SME88000.1"/>
    </source>
</evidence>
<gene>
    <name evidence="11" type="ORF">SAMN06296036_10190</name>
</gene>
<accession>A0A1Y6B4Y2</accession>
<dbReference type="SUPFAM" id="SSF52540">
    <property type="entry name" value="P-loop containing nucleoside triphosphate hydrolases"/>
    <property type="match status" value="1"/>
</dbReference>
<dbReference type="GO" id="GO:0005524">
    <property type="term" value="F:ATP binding"/>
    <property type="evidence" value="ECO:0007669"/>
    <property type="project" value="UniProtKB-KW"/>
</dbReference>
<protein>
    <submittedName>
        <fullName evidence="11">Two-component system, NtrC family, nitrogen regulation response regulator NtrX</fullName>
    </submittedName>
</protein>
<evidence type="ECO:0000256" key="1">
    <source>
        <dbReference type="ARBA" id="ARBA00022553"/>
    </source>
</evidence>
<dbReference type="Pfam" id="PF00158">
    <property type="entry name" value="Sigma54_activat"/>
    <property type="match status" value="1"/>
</dbReference>
<dbReference type="OrthoDB" id="5728154at2"/>
<dbReference type="EMBL" id="FWZT01000001">
    <property type="protein sequence ID" value="SME88000.1"/>
    <property type="molecule type" value="Genomic_DNA"/>
</dbReference>
<dbReference type="STRING" id="1513793.SAMN06296036_10190"/>
<keyword evidence="1 8" id="KW-0597">Phosphoprotein</keyword>
<dbReference type="SUPFAM" id="SSF46689">
    <property type="entry name" value="Homeodomain-like"/>
    <property type="match status" value="1"/>
</dbReference>
<dbReference type="GO" id="GO:0043565">
    <property type="term" value="F:sequence-specific DNA binding"/>
    <property type="evidence" value="ECO:0007669"/>
    <property type="project" value="InterPro"/>
</dbReference>
<dbReference type="PANTHER" id="PTHR32071:SF17">
    <property type="entry name" value="TRANSCRIPTIONAL REGULATOR (NTRC FAMILY)"/>
    <property type="match status" value="1"/>
</dbReference>
<feature type="domain" description="Sigma-54 factor interaction" evidence="9">
    <location>
        <begin position="143"/>
        <end position="372"/>
    </location>
</feature>
<dbReference type="GO" id="GO:0000160">
    <property type="term" value="P:phosphorelay signal transduction system"/>
    <property type="evidence" value="ECO:0007669"/>
    <property type="project" value="UniProtKB-KW"/>
</dbReference>
<keyword evidence="3" id="KW-0067">ATP-binding</keyword>
<dbReference type="Pfam" id="PF02954">
    <property type="entry name" value="HTH_8"/>
    <property type="match status" value="1"/>
</dbReference>
<keyword evidence="7" id="KW-0804">Transcription</keyword>
<evidence type="ECO:0000256" key="3">
    <source>
        <dbReference type="ARBA" id="ARBA00022840"/>
    </source>
</evidence>
<dbReference type="PRINTS" id="PR01590">
    <property type="entry name" value="HTHFIS"/>
</dbReference>
<dbReference type="CDD" id="cd00009">
    <property type="entry name" value="AAA"/>
    <property type="match status" value="1"/>
</dbReference>
<evidence type="ECO:0000256" key="2">
    <source>
        <dbReference type="ARBA" id="ARBA00022741"/>
    </source>
</evidence>
<dbReference type="PROSITE" id="PS00676">
    <property type="entry name" value="SIGMA54_INTERACT_2"/>
    <property type="match status" value="1"/>
</dbReference>
<dbReference type="InterPro" id="IPR027417">
    <property type="entry name" value="P-loop_NTPase"/>
</dbReference>
<dbReference type="SUPFAM" id="SSF52172">
    <property type="entry name" value="CheY-like"/>
    <property type="match status" value="1"/>
</dbReference>
<dbReference type="PROSITE" id="PS50110">
    <property type="entry name" value="RESPONSE_REGULATORY"/>
    <property type="match status" value="1"/>
</dbReference>
<dbReference type="InterPro" id="IPR009057">
    <property type="entry name" value="Homeodomain-like_sf"/>
</dbReference>
<dbReference type="Pfam" id="PF25601">
    <property type="entry name" value="AAA_lid_14"/>
    <property type="match status" value="1"/>
</dbReference>
<dbReference type="InterPro" id="IPR011006">
    <property type="entry name" value="CheY-like_superfamily"/>
</dbReference>
<organism evidence="11 12">
    <name type="scientific">Pseudobacteriovorax antillogorgiicola</name>
    <dbReference type="NCBI Taxonomy" id="1513793"/>
    <lineage>
        <taxon>Bacteria</taxon>
        <taxon>Pseudomonadati</taxon>
        <taxon>Bdellovibrionota</taxon>
        <taxon>Oligoflexia</taxon>
        <taxon>Oligoflexales</taxon>
        <taxon>Pseudobacteriovoracaceae</taxon>
        <taxon>Pseudobacteriovorax</taxon>
    </lineage>
</organism>
<dbReference type="InterPro" id="IPR058031">
    <property type="entry name" value="AAA_lid_NorR"/>
</dbReference>
<dbReference type="InterPro" id="IPR025944">
    <property type="entry name" value="Sigma_54_int_dom_CS"/>
</dbReference>
<reference evidence="12" key="1">
    <citation type="submission" date="2017-04" db="EMBL/GenBank/DDBJ databases">
        <authorList>
            <person name="Varghese N."/>
            <person name="Submissions S."/>
        </authorList>
    </citation>
    <scope>NUCLEOTIDE SEQUENCE [LARGE SCALE GENOMIC DNA]</scope>
    <source>
        <strain evidence="12">RKEM611</strain>
    </source>
</reference>
<evidence type="ECO:0000256" key="8">
    <source>
        <dbReference type="PROSITE-ProRule" id="PRU00169"/>
    </source>
</evidence>
<dbReference type="InterPro" id="IPR003593">
    <property type="entry name" value="AAA+_ATPase"/>
</dbReference>
<proteinExistence type="predicted"/>